<dbReference type="PANTHER" id="PTHR41287">
    <property type="match status" value="1"/>
</dbReference>
<dbReference type="InterPro" id="IPR046462">
    <property type="entry name" value="TerL_nuclease"/>
</dbReference>
<dbReference type="Gene3D" id="3.40.50.300">
    <property type="entry name" value="P-loop containing nucleotide triphosphate hydrolases"/>
    <property type="match status" value="1"/>
</dbReference>
<dbReference type="RefSeq" id="WP_070977664.1">
    <property type="nucleotide sequence ID" value="NZ_CP043420.1"/>
</dbReference>
<dbReference type="KEGG" id="kuy:FY550_09350"/>
<accession>A0A1S1NXG6</accession>
<evidence type="ECO:0000313" key="2">
    <source>
        <dbReference type="Proteomes" id="UP000322553"/>
    </source>
</evidence>
<dbReference type="PANTHER" id="PTHR41287:SF1">
    <property type="entry name" value="PROTEIN YMFN"/>
    <property type="match status" value="1"/>
</dbReference>
<dbReference type="InterPro" id="IPR027417">
    <property type="entry name" value="P-loop_NTPase"/>
</dbReference>
<name>A0A1S1NXG6_9GAMM</name>
<dbReference type="OrthoDB" id="9760250at2"/>
<organism evidence="1 2">
    <name type="scientific">Kushneria phosphatilytica</name>
    <dbReference type="NCBI Taxonomy" id="657387"/>
    <lineage>
        <taxon>Bacteria</taxon>
        <taxon>Pseudomonadati</taxon>
        <taxon>Pseudomonadota</taxon>
        <taxon>Gammaproteobacteria</taxon>
        <taxon>Oceanospirillales</taxon>
        <taxon>Halomonadaceae</taxon>
        <taxon>Kushneria</taxon>
    </lineage>
</organism>
<proteinExistence type="predicted"/>
<dbReference type="InterPro" id="IPR046461">
    <property type="entry name" value="TerL_ATPase"/>
</dbReference>
<protein>
    <submittedName>
        <fullName evidence="1">Terminase large subunit</fullName>
    </submittedName>
</protein>
<dbReference type="Pfam" id="PF03354">
    <property type="entry name" value="TerL_ATPase"/>
    <property type="match status" value="1"/>
</dbReference>
<dbReference type="AlphaFoldDB" id="A0A1S1NXG6"/>
<dbReference type="STRING" id="657387.BH688_05600"/>
<keyword evidence="2" id="KW-1185">Reference proteome</keyword>
<dbReference type="Pfam" id="PF20441">
    <property type="entry name" value="TerL_nuclease"/>
    <property type="match status" value="1"/>
</dbReference>
<dbReference type="EMBL" id="CP043420">
    <property type="protein sequence ID" value="QEL11322.1"/>
    <property type="molecule type" value="Genomic_DNA"/>
</dbReference>
<dbReference type="Proteomes" id="UP000322553">
    <property type="component" value="Chromosome"/>
</dbReference>
<evidence type="ECO:0000313" key="1">
    <source>
        <dbReference type="EMBL" id="QEL11322.1"/>
    </source>
</evidence>
<gene>
    <name evidence="1" type="ORF">FY550_09350</name>
</gene>
<dbReference type="InterPro" id="IPR005021">
    <property type="entry name" value="Terminase_largesu-like"/>
</dbReference>
<reference evidence="1 2" key="1">
    <citation type="submission" date="2019-08" db="EMBL/GenBank/DDBJ databases">
        <title>Complete genome sequence of Kushneria sp. YCWA18, a halophilic phosphate-solubilizing bacterium isolated from Daqiao saltern in China.</title>
        <authorList>
            <person name="Du G.-X."/>
            <person name="Qu L.-Y."/>
        </authorList>
    </citation>
    <scope>NUCLEOTIDE SEQUENCE [LARGE SCALE GENOMIC DNA]</scope>
    <source>
        <strain evidence="1 2">YCWA18</strain>
    </source>
</reference>
<dbReference type="GO" id="GO:0004519">
    <property type="term" value="F:endonuclease activity"/>
    <property type="evidence" value="ECO:0007669"/>
    <property type="project" value="InterPro"/>
</dbReference>
<sequence length="504" mass="55230">MATRGEKVIRFIEGYCRVPEGAKVGQSIVLEDFQRDFILSVYDNPHGSHTGILSIARKNGKSALIAGIVLAHLIGPEAQQNSQIVSGAMSREQASIIFNLAVKMIRLNTDLEGLVHIIPSSKRLIGLPMNVEYKALSAEGKTTHGLSPILAILDETGQVKGSQDEFVDAVTTAQGAHDDPLLLCISTQAAEDADLLSVWIDDAAESGDPHIISHVYAAGKDAPVNDQEAWAAANPALGVFRKRSDLEKQAEKARRMPAFENTFRNLCLNQRVSTVAPFVSKSVWESCGERPVPLEGMTVYGGLDLSTRTDLTALVLVGMSRGVWHVWPIFWTPEEGLLERAKRDRWPYDQWAREGYLRTTPGATVDYSYVMRDIADLMRDCEVAGIAYDRYRIDLLRREAESIGVNLPLLEHGQGYKDMAPALDTLESELLNGRMNHGMNPVMTMCASGAVVTQDAAGNRKLDKSKATSRIDGMVALAMAMRMASTEVEIDGLLDDFISSPLSF</sequence>